<keyword evidence="3" id="KW-1185">Reference proteome</keyword>
<feature type="compositionally biased region" description="Basic and acidic residues" evidence="1">
    <location>
        <begin position="65"/>
        <end position="82"/>
    </location>
</feature>
<feature type="compositionally biased region" description="Basic and acidic residues" evidence="1">
    <location>
        <begin position="220"/>
        <end position="236"/>
    </location>
</feature>
<sequence>MLEVQHPEDSGRPGPRRQEGREPGGASAAGFHVREVRVQQPRDEIRMARPAGETRRSPSFASTKLPDDPGRADGRCAPDEAVPRPTFLPEPLQRQTRPSAAGVPQAAERGGPEVFGPCARRRFGVCARRAGAQRAARYAEFLRHNQQLCKRCKHPRLLPGQTEAAAPTGAARPAATGPAPKRQRLGEAAPAAAASPPPRPPSSPSPPPARDCDPDAAWAQERERRKKKEQEAEERRRLMRERRQKAGAAGCAPQDLEADAEKRRLIRERRRGMGLAAKEVIIADD</sequence>
<name>A0ABN9W558_9DINO</name>
<reference evidence="2" key="1">
    <citation type="submission" date="2023-10" db="EMBL/GenBank/DDBJ databases">
        <authorList>
            <person name="Chen Y."/>
            <person name="Shah S."/>
            <person name="Dougan E. K."/>
            <person name="Thang M."/>
            <person name="Chan C."/>
        </authorList>
    </citation>
    <scope>NUCLEOTIDE SEQUENCE [LARGE SCALE GENOMIC DNA]</scope>
</reference>
<comment type="caution">
    <text evidence="2">The sequence shown here is derived from an EMBL/GenBank/DDBJ whole genome shotgun (WGS) entry which is preliminary data.</text>
</comment>
<accession>A0ABN9W558</accession>
<feature type="compositionally biased region" description="Low complexity" evidence="1">
    <location>
        <begin position="160"/>
        <end position="180"/>
    </location>
</feature>
<evidence type="ECO:0000313" key="3">
    <source>
        <dbReference type="Proteomes" id="UP001189429"/>
    </source>
</evidence>
<evidence type="ECO:0000256" key="1">
    <source>
        <dbReference type="SAM" id="MobiDB-lite"/>
    </source>
</evidence>
<dbReference type="EMBL" id="CAUYUJ010018170">
    <property type="protein sequence ID" value="CAK0881234.1"/>
    <property type="molecule type" value="Genomic_DNA"/>
</dbReference>
<feature type="compositionally biased region" description="Pro residues" evidence="1">
    <location>
        <begin position="195"/>
        <end position="209"/>
    </location>
</feature>
<proteinExistence type="predicted"/>
<feature type="region of interest" description="Disordered" evidence="1">
    <location>
        <begin position="1"/>
        <end position="115"/>
    </location>
</feature>
<dbReference type="Proteomes" id="UP001189429">
    <property type="component" value="Unassembled WGS sequence"/>
</dbReference>
<organism evidence="2 3">
    <name type="scientific">Prorocentrum cordatum</name>
    <dbReference type="NCBI Taxonomy" id="2364126"/>
    <lineage>
        <taxon>Eukaryota</taxon>
        <taxon>Sar</taxon>
        <taxon>Alveolata</taxon>
        <taxon>Dinophyceae</taxon>
        <taxon>Prorocentrales</taxon>
        <taxon>Prorocentraceae</taxon>
        <taxon>Prorocentrum</taxon>
    </lineage>
</organism>
<evidence type="ECO:0000313" key="2">
    <source>
        <dbReference type="EMBL" id="CAK0881234.1"/>
    </source>
</evidence>
<feature type="compositionally biased region" description="Basic and acidic residues" evidence="1">
    <location>
        <begin position="1"/>
        <end position="22"/>
    </location>
</feature>
<gene>
    <name evidence="2" type="ORF">PCOR1329_LOCUS64148</name>
</gene>
<protein>
    <submittedName>
        <fullName evidence="2">Uncharacterized protein</fullName>
    </submittedName>
</protein>
<feature type="compositionally biased region" description="Basic and acidic residues" evidence="1">
    <location>
        <begin position="32"/>
        <end position="56"/>
    </location>
</feature>
<feature type="region of interest" description="Disordered" evidence="1">
    <location>
        <begin position="160"/>
        <end position="256"/>
    </location>
</feature>